<dbReference type="InterPro" id="IPR011990">
    <property type="entry name" value="TPR-like_helical_dom_sf"/>
</dbReference>
<keyword evidence="4" id="KW-1185">Reference proteome</keyword>
<keyword evidence="1" id="KW-0472">Membrane</keyword>
<protein>
    <submittedName>
        <fullName evidence="3">Protein sel-1 homolog 3-like</fullName>
    </submittedName>
</protein>
<feature type="signal peptide" evidence="2">
    <location>
        <begin position="1"/>
        <end position="21"/>
    </location>
</feature>
<keyword evidence="1" id="KW-0812">Transmembrane</keyword>
<feature type="chain" id="PRO_5025500342" evidence="2">
    <location>
        <begin position="22"/>
        <end position="1015"/>
    </location>
</feature>
<dbReference type="Gene3D" id="1.25.40.10">
    <property type="entry name" value="Tetratricopeptide repeat domain"/>
    <property type="match status" value="3"/>
</dbReference>
<sequence length="1015" mass="114130">MDFLPVYRLIWWCLGLQTVWALDEVTLLNPPAEALPDQLLDVLYSCDEPATVRLDCVVSFETGGTSTLLLRQWSCIPGDPEVRTVRLNLPDWLVYRDDGVVSDSDWVLSCILRASLRSGGDAVTAQDVAALQPRPFFSRPVRRWQRCVDWGLQMLETSRQLLLKQCPVEQETVQLLSWIYASTGENFGVTRTLEPFGSEALEFLRAKDVASPWCTFTLWMFVTKHCEERLCGVFYHIDSYNDYSTPALFLKQSGQLHIQLTGASEESSAFLSPFKIPLRQWCRLSVTLQGRTASVSMLCLDGEQRTEEKTEHTCKHDVVLDDTDGYFVIGGGSYVKGVEGYFGPVQYFRSRAPPLSSLEAVLPRVIESVNLTGWLHTCQDFRQQMSVRLSGYSLRARRRTESGRVCPDVLHEWLEQESRPPLQCEQWESAAPLRRPAATLAKSLAFKYGGRPVGLPALGRALYSLSLRRLSRAGGSGPVRRTLPLLLQAGCLADSRALYTSSVLLGTGLGVHRQPWKSWLLALLAAQSDHRLALLHLGHLHQQGLRGLPSDPDLAYAYYANVAKQTTLDRHNHTAQQTFVEAVYLNDDEDLNLQTSEDHHIFQWLKLQARQGATEAERTIARMLFWGQQGVSPNIQEAVRHYRRGAVQWKDPASMYDYGIVLLQGHGVEQDVPKAVMFLKKAMEQGFVPAINALAWYYEQHEQDYERAVQLWEQADVLGSPEAALNLGVMYSRGLYPGKLSSQYMAYKYYLKSAERGHIRGAVQLADIWITGIPGLVRRRPSDAVLWSRWAAEHNGYLGSVLRRALDSYLKNHMFSSLLHYLMAAEAGFAAAQFNVAFLCEEKMDGILDPGYASRCMWRFYNLTIQSGNPNTYAFIKLGDLLYEGSEDRRSDLLSAAHMYAEAARRNDPQGWFNLGLLVQEGFRLPLSVLAELGLSDLYLADSTLLLTALYKRCRDLEDSESYLPCSMALFSVYLQSFQRDYSAADKLSMAVAVVAGPAAFLLVLGALRGRLLSG</sequence>
<evidence type="ECO:0000313" key="4">
    <source>
        <dbReference type="Proteomes" id="UP000472267"/>
    </source>
</evidence>
<dbReference type="AlphaFoldDB" id="A0A672FYK4"/>
<dbReference type="Pfam" id="PF08238">
    <property type="entry name" value="Sel1"/>
    <property type="match status" value="6"/>
</dbReference>
<evidence type="ECO:0000256" key="1">
    <source>
        <dbReference type="SAM" id="Phobius"/>
    </source>
</evidence>
<reference evidence="3" key="2">
    <citation type="submission" date="2025-08" db="UniProtKB">
        <authorList>
            <consortium name="Ensembl"/>
        </authorList>
    </citation>
    <scope>IDENTIFICATION</scope>
</reference>
<reference evidence="3" key="1">
    <citation type="submission" date="2019-06" db="EMBL/GenBank/DDBJ databases">
        <authorList>
            <consortium name="Wellcome Sanger Institute Data Sharing"/>
        </authorList>
    </citation>
    <scope>NUCLEOTIDE SEQUENCE [LARGE SCALE GENOMIC DNA]</scope>
</reference>
<feature type="transmembrane region" description="Helical" evidence="1">
    <location>
        <begin position="988"/>
        <end position="1008"/>
    </location>
</feature>
<dbReference type="InterPro" id="IPR013320">
    <property type="entry name" value="ConA-like_dom_sf"/>
</dbReference>
<dbReference type="Proteomes" id="UP000472267">
    <property type="component" value="Chromosome 14"/>
</dbReference>
<dbReference type="InterPro" id="IPR042756">
    <property type="entry name" value="Sel-1L3"/>
</dbReference>
<evidence type="ECO:0000256" key="2">
    <source>
        <dbReference type="SAM" id="SignalP"/>
    </source>
</evidence>
<name>A0A672FYK4_SALFA</name>
<dbReference type="FunCoup" id="A0A672FYK4">
    <property type="interactions" value="478"/>
</dbReference>
<keyword evidence="2" id="KW-0732">Signal</keyword>
<dbReference type="PANTHER" id="PTHR44444:SF4">
    <property type="entry name" value="PROTEIN SEL-1 HOMOLOG 3 ISOFORM X1"/>
    <property type="match status" value="1"/>
</dbReference>
<dbReference type="OMA" id="PTPQQTF"/>
<dbReference type="InParanoid" id="A0A672FYK4"/>
<gene>
    <name evidence="3" type="primary">si:dkey-24p1.6</name>
</gene>
<accession>A0A672FYK4</accession>
<evidence type="ECO:0000313" key="3">
    <source>
        <dbReference type="Ensembl" id="ENSSFAP00005003809.1"/>
    </source>
</evidence>
<dbReference type="SMART" id="SM00671">
    <property type="entry name" value="SEL1"/>
    <property type="match status" value="6"/>
</dbReference>
<organism evidence="3 4">
    <name type="scientific">Salarias fasciatus</name>
    <name type="common">Jewelled blenny</name>
    <name type="synonym">Blennius fasciatus</name>
    <dbReference type="NCBI Taxonomy" id="181472"/>
    <lineage>
        <taxon>Eukaryota</taxon>
        <taxon>Metazoa</taxon>
        <taxon>Chordata</taxon>
        <taxon>Craniata</taxon>
        <taxon>Vertebrata</taxon>
        <taxon>Euteleostomi</taxon>
        <taxon>Actinopterygii</taxon>
        <taxon>Neopterygii</taxon>
        <taxon>Teleostei</taxon>
        <taxon>Neoteleostei</taxon>
        <taxon>Acanthomorphata</taxon>
        <taxon>Ovalentaria</taxon>
        <taxon>Blenniimorphae</taxon>
        <taxon>Blenniiformes</taxon>
        <taxon>Blennioidei</taxon>
        <taxon>Blenniidae</taxon>
        <taxon>Salariinae</taxon>
        <taxon>Salarias</taxon>
    </lineage>
</organism>
<reference evidence="3" key="3">
    <citation type="submission" date="2025-09" db="UniProtKB">
        <authorList>
            <consortium name="Ensembl"/>
        </authorList>
    </citation>
    <scope>IDENTIFICATION</scope>
</reference>
<dbReference type="SUPFAM" id="SSF81901">
    <property type="entry name" value="HCP-like"/>
    <property type="match status" value="3"/>
</dbReference>
<dbReference type="InterPro" id="IPR006597">
    <property type="entry name" value="Sel1-like"/>
</dbReference>
<dbReference type="SUPFAM" id="SSF49899">
    <property type="entry name" value="Concanavalin A-like lectins/glucanases"/>
    <property type="match status" value="1"/>
</dbReference>
<dbReference type="PANTHER" id="PTHR44444">
    <property type="entry name" value="PROTEIN SEL-1 HOMOLOG 3"/>
    <property type="match status" value="1"/>
</dbReference>
<dbReference type="Ensembl" id="ENSSFAT00005004077.1">
    <property type="protein sequence ID" value="ENSSFAP00005003809.1"/>
    <property type="gene ID" value="ENSSFAG00005002600.1"/>
</dbReference>
<proteinExistence type="predicted"/>
<keyword evidence="1" id="KW-1133">Transmembrane helix</keyword>